<dbReference type="InterPro" id="IPR037147">
    <property type="entry name" value="Ribosomal_bL28_sf"/>
</dbReference>
<reference evidence="6" key="1">
    <citation type="submission" date="2016-01" db="EMBL/GenBank/DDBJ databases">
        <authorList>
            <person name="Mcilroy J.S."/>
            <person name="Karst M S."/>
            <person name="Albertsen M."/>
        </authorList>
    </citation>
    <scope>NUCLEOTIDE SEQUENCE</scope>
    <source>
        <strain evidence="6">Cfx-K</strain>
    </source>
</reference>
<dbReference type="SUPFAM" id="SSF143800">
    <property type="entry name" value="L28p-like"/>
    <property type="match status" value="1"/>
</dbReference>
<evidence type="ECO:0000313" key="7">
    <source>
        <dbReference type="Proteomes" id="UP000215027"/>
    </source>
</evidence>
<dbReference type="InterPro" id="IPR001383">
    <property type="entry name" value="Ribosomal_bL28_bact-type"/>
</dbReference>
<dbReference type="Proteomes" id="UP000215027">
    <property type="component" value="Chromosome I"/>
</dbReference>
<proteinExistence type="inferred from homology"/>
<dbReference type="InterPro" id="IPR026569">
    <property type="entry name" value="Ribosomal_bL28"/>
</dbReference>
<feature type="compositionally biased region" description="Polar residues" evidence="5">
    <location>
        <begin position="1"/>
        <end position="10"/>
    </location>
</feature>
<keyword evidence="2 6" id="KW-0689">Ribosomal protein</keyword>
<dbReference type="InterPro" id="IPR050096">
    <property type="entry name" value="Bacterial_rp_bL28"/>
</dbReference>
<accession>A0A160T5G4</accession>
<dbReference type="Pfam" id="PF00830">
    <property type="entry name" value="Ribosomal_L28"/>
    <property type="match status" value="1"/>
</dbReference>
<dbReference type="GO" id="GO:0003735">
    <property type="term" value="F:structural constituent of ribosome"/>
    <property type="evidence" value="ECO:0007669"/>
    <property type="project" value="InterPro"/>
</dbReference>
<evidence type="ECO:0000256" key="1">
    <source>
        <dbReference type="ARBA" id="ARBA00008760"/>
    </source>
</evidence>
<sequence length="48" mass="5643">MSGHNVSFSQRKTKRQFRPNIQRTTVTQDGRRVRLHICTRCLKTTAKV</sequence>
<feature type="region of interest" description="Disordered" evidence="5">
    <location>
        <begin position="1"/>
        <end position="22"/>
    </location>
</feature>
<evidence type="ECO:0000256" key="4">
    <source>
        <dbReference type="ARBA" id="ARBA00035174"/>
    </source>
</evidence>
<dbReference type="InterPro" id="IPR034704">
    <property type="entry name" value="Ribosomal_bL28/bL31-like_sf"/>
</dbReference>
<evidence type="ECO:0000256" key="5">
    <source>
        <dbReference type="SAM" id="MobiDB-lite"/>
    </source>
</evidence>
<dbReference type="KEGG" id="pbf:CFX0092_A3276"/>
<evidence type="ECO:0000256" key="2">
    <source>
        <dbReference type="ARBA" id="ARBA00022980"/>
    </source>
</evidence>
<comment type="similarity">
    <text evidence="1">Belongs to the bacterial ribosomal protein bL28 family.</text>
</comment>
<name>A0A160T5G4_9CHLR</name>
<dbReference type="GO" id="GO:0005840">
    <property type="term" value="C:ribosome"/>
    <property type="evidence" value="ECO:0007669"/>
    <property type="project" value="UniProtKB-KW"/>
</dbReference>
<evidence type="ECO:0000313" key="6">
    <source>
        <dbReference type="EMBL" id="CUS05154.2"/>
    </source>
</evidence>
<dbReference type="PANTHER" id="PTHR39080:SF1">
    <property type="entry name" value="LARGE RIBOSOMAL SUBUNIT PROTEIN BL28A"/>
    <property type="match status" value="1"/>
</dbReference>
<dbReference type="Gene3D" id="2.30.170.40">
    <property type="entry name" value="Ribosomal protein L28/L24"/>
    <property type="match status" value="1"/>
</dbReference>
<organism evidence="6 7">
    <name type="scientific">Candidatus Promineifilum breve</name>
    <dbReference type="NCBI Taxonomy" id="1806508"/>
    <lineage>
        <taxon>Bacteria</taxon>
        <taxon>Bacillati</taxon>
        <taxon>Chloroflexota</taxon>
        <taxon>Ardenticatenia</taxon>
        <taxon>Candidatus Promineifilales</taxon>
        <taxon>Candidatus Promineifilaceae</taxon>
        <taxon>Candidatus Promineifilum</taxon>
    </lineage>
</organism>
<keyword evidence="7" id="KW-1185">Reference proteome</keyword>
<dbReference type="EMBL" id="LN890655">
    <property type="protein sequence ID" value="CUS05154.2"/>
    <property type="molecule type" value="Genomic_DNA"/>
</dbReference>
<evidence type="ECO:0000256" key="3">
    <source>
        <dbReference type="ARBA" id="ARBA00023274"/>
    </source>
</evidence>
<dbReference type="GO" id="GO:1990904">
    <property type="term" value="C:ribonucleoprotein complex"/>
    <property type="evidence" value="ECO:0007669"/>
    <property type="project" value="UniProtKB-KW"/>
</dbReference>
<dbReference type="PANTHER" id="PTHR39080">
    <property type="entry name" value="50S RIBOSOMAL PROTEIN L28"/>
    <property type="match status" value="1"/>
</dbReference>
<dbReference type="GO" id="GO:0006412">
    <property type="term" value="P:translation"/>
    <property type="evidence" value="ECO:0007669"/>
    <property type="project" value="InterPro"/>
</dbReference>
<dbReference type="NCBIfam" id="TIGR00009">
    <property type="entry name" value="L28"/>
    <property type="match status" value="1"/>
</dbReference>
<protein>
    <recommendedName>
        <fullName evidence="4">Large ribosomal subunit protein bL28</fullName>
    </recommendedName>
</protein>
<gene>
    <name evidence="6" type="ORF">CFX0092_A3276</name>
</gene>
<dbReference type="AlphaFoldDB" id="A0A160T5G4"/>
<keyword evidence="3" id="KW-0687">Ribonucleoprotein</keyword>